<dbReference type="VEuPathDB" id="FungiDB:GLRG_09602"/>
<accession>E3QUC0</accession>
<dbReference type="GeneID" id="24414967"/>
<evidence type="ECO:0008006" key="4">
    <source>
        <dbReference type="Google" id="ProtNLM"/>
    </source>
</evidence>
<reference evidence="3" key="1">
    <citation type="journal article" date="2012" name="Nat. Genet.">
        <title>Lifestyle transitions in plant pathogenic Colletotrichum fungi deciphered by genome and transcriptome analyses.</title>
        <authorList>
            <person name="O'Connell R.J."/>
            <person name="Thon M.R."/>
            <person name="Hacquard S."/>
            <person name="Amyotte S.G."/>
            <person name="Kleemann J."/>
            <person name="Torres M.F."/>
            <person name="Damm U."/>
            <person name="Buiate E.A."/>
            <person name="Epstein L."/>
            <person name="Alkan N."/>
            <person name="Altmueller J."/>
            <person name="Alvarado-Balderrama L."/>
            <person name="Bauser C.A."/>
            <person name="Becker C."/>
            <person name="Birren B.W."/>
            <person name="Chen Z."/>
            <person name="Choi J."/>
            <person name="Crouch J.A."/>
            <person name="Duvick J.P."/>
            <person name="Farman M.A."/>
            <person name="Gan P."/>
            <person name="Heiman D."/>
            <person name="Henrissat B."/>
            <person name="Howard R.J."/>
            <person name="Kabbage M."/>
            <person name="Koch C."/>
            <person name="Kracher B."/>
            <person name="Kubo Y."/>
            <person name="Law A.D."/>
            <person name="Lebrun M.-H."/>
            <person name="Lee Y.-H."/>
            <person name="Miyara I."/>
            <person name="Moore N."/>
            <person name="Neumann U."/>
            <person name="Nordstroem K."/>
            <person name="Panaccione D.G."/>
            <person name="Panstruga R."/>
            <person name="Place M."/>
            <person name="Proctor R.H."/>
            <person name="Prusky D."/>
            <person name="Rech G."/>
            <person name="Reinhardt R."/>
            <person name="Rollins J.A."/>
            <person name="Rounsley S."/>
            <person name="Schardl C.L."/>
            <person name="Schwartz D.C."/>
            <person name="Shenoy N."/>
            <person name="Shirasu K."/>
            <person name="Sikhakolli U.R."/>
            <person name="Stueber K."/>
            <person name="Sukno S.A."/>
            <person name="Sweigard J.A."/>
            <person name="Takano Y."/>
            <person name="Takahara H."/>
            <person name="Trail F."/>
            <person name="van der Does H.C."/>
            <person name="Voll L.M."/>
            <person name="Will I."/>
            <person name="Young S."/>
            <person name="Zeng Q."/>
            <person name="Zhang J."/>
            <person name="Zhou S."/>
            <person name="Dickman M.B."/>
            <person name="Schulze-Lefert P."/>
            <person name="Ver Loren van Themaat E."/>
            <person name="Ma L.-J."/>
            <person name="Vaillancourt L.J."/>
        </authorList>
    </citation>
    <scope>NUCLEOTIDE SEQUENCE [LARGE SCALE GENOMIC DNA]</scope>
    <source>
        <strain evidence="3">M1.001 / M2 / FGSC 10212</strain>
    </source>
</reference>
<name>E3QUC0_COLGM</name>
<sequence length="191" mass="19896">MQFTMLKYAVVALATHGSGVLSQLTPANVVTNLNTLTAKSRALQAPAKDITLVNGPLILIGQGPFPAIIQGFTDIVSTTTNAITSMQGMAPVSAGADSDSIFNAFRDFVRVHQALLNILIGKAGLLNTVPFAGQPIAAVLRQVEAVVDTVAFTLIDMVQSRAADLTAEANSLDQSLDTAIKSYQGVTQGAV</sequence>
<evidence type="ECO:0000256" key="1">
    <source>
        <dbReference type="SAM" id="SignalP"/>
    </source>
</evidence>
<proteinExistence type="predicted"/>
<feature type="chain" id="PRO_5003180964" description="UVI-1 protein" evidence="1">
    <location>
        <begin position="23"/>
        <end position="191"/>
    </location>
</feature>
<keyword evidence="1" id="KW-0732">Signal</keyword>
<protein>
    <recommendedName>
        <fullName evidence="4">UVI-1 protein</fullName>
    </recommendedName>
</protein>
<keyword evidence="3" id="KW-1185">Reference proteome</keyword>
<dbReference type="Proteomes" id="UP000008782">
    <property type="component" value="Unassembled WGS sequence"/>
</dbReference>
<dbReference type="AlphaFoldDB" id="E3QUC0"/>
<evidence type="ECO:0000313" key="2">
    <source>
        <dbReference type="EMBL" id="EFQ34458.1"/>
    </source>
</evidence>
<evidence type="ECO:0000313" key="3">
    <source>
        <dbReference type="Proteomes" id="UP000008782"/>
    </source>
</evidence>
<organism evidence="3">
    <name type="scientific">Colletotrichum graminicola (strain M1.001 / M2 / FGSC 10212)</name>
    <name type="common">Maize anthracnose fungus</name>
    <name type="synonym">Glomerella graminicola</name>
    <dbReference type="NCBI Taxonomy" id="645133"/>
    <lineage>
        <taxon>Eukaryota</taxon>
        <taxon>Fungi</taxon>
        <taxon>Dikarya</taxon>
        <taxon>Ascomycota</taxon>
        <taxon>Pezizomycotina</taxon>
        <taxon>Sordariomycetes</taxon>
        <taxon>Hypocreomycetidae</taxon>
        <taxon>Glomerellales</taxon>
        <taxon>Glomerellaceae</taxon>
        <taxon>Colletotrichum</taxon>
        <taxon>Colletotrichum graminicola species complex</taxon>
    </lineage>
</organism>
<dbReference type="Pfam" id="PF17615">
    <property type="entry name" value="C166"/>
    <property type="match status" value="1"/>
</dbReference>
<dbReference type="eggNOG" id="ENOG502S0HZ">
    <property type="taxonomic scope" value="Eukaryota"/>
</dbReference>
<feature type="signal peptide" evidence="1">
    <location>
        <begin position="1"/>
        <end position="22"/>
    </location>
</feature>
<gene>
    <name evidence="2" type="ORF">GLRG_09602</name>
</gene>
<dbReference type="EMBL" id="GG697380">
    <property type="protein sequence ID" value="EFQ34458.1"/>
    <property type="molecule type" value="Genomic_DNA"/>
</dbReference>
<dbReference type="RefSeq" id="XP_008098478.1">
    <property type="nucleotide sequence ID" value="XM_008100287.1"/>
</dbReference>
<dbReference type="OrthoDB" id="5089392at2759"/>
<dbReference type="HOGENOM" id="CLU_092498_2_0_1"/>